<gene>
    <name evidence="1" type="ORF">AG0111_0g10152</name>
</gene>
<dbReference type="Proteomes" id="UP000293547">
    <property type="component" value="Unassembled WGS sequence"/>
</dbReference>
<name>A0ACB6FB36_9PLEO</name>
<proteinExistence type="predicted"/>
<organism evidence="1 2">
    <name type="scientific">Alternaria gaisen</name>
    <dbReference type="NCBI Taxonomy" id="167740"/>
    <lineage>
        <taxon>Eukaryota</taxon>
        <taxon>Fungi</taxon>
        <taxon>Dikarya</taxon>
        <taxon>Ascomycota</taxon>
        <taxon>Pezizomycotina</taxon>
        <taxon>Dothideomycetes</taxon>
        <taxon>Pleosporomycetidae</taxon>
        <taxon>Pleosporales</taxon>
        <taxon>Pleosporineae</taxon>
        <taxon>Pleosporaceae</taxon>
        <taxon>Alternaria</taxon>
        <taxon>Alternaria sect. Alternaria</taxon>
    </lineage>
</organism>
<dbReference type="EMBL" id="PDWZ02000011">
    <property type="protein sequence ID" value="KAB2101672.1"/>
    <property type="molecule type" value="Genomic_DNA"/>
</dbReference>
<sequence>MSDKARQESRDDPSQIDGDNKPTSLFSLDEEADSMYGTEEEQNGDTPSSSAVEEHTRREEHNMPRSSLRLNVSSFAAPTKASEAKKNEKIELAQFVKKPSLGKELPGWTGLNIQFQTASVPVSPRPSFNRHPTTGSPSPKNHDRISGTSSRMEKHRGTRSQSLVFGVSDEEEEEEEEDVGVRLEELPVIENEALEEASSKQRMQVEEEEVQKEKDSLIHEEEELEEIEAFIKKEPPKCHVEEHEVGFGVSPDQTSPLTKHGTALPLEEVYVKDLEPQIETPQDQVESMSQRGTEEDGTGAVAITAHNNDIALDKIPAEQEKLQHELTQAETQRDEAIRQCGTVQADLETVKDDTKKLKQENDKLVTQLRESNDLIAARNAREPNLPALEAIEAENRRLRVTVDKKEKERSDANACCENLDDQLRDTQEKLKYQVMSIKELCQIVDLMSRSVSHGDDVPIPHPDALNERLAQASEIETLQIKIIQLIGMFNEDLKKWQSKSRGLERQVADLESKIVEQKEFMVVQKEELLSPSLKSPLLSPGMLYDRDEFKEYYQRERQKRKEVEQDLAKVEKVLSDLHPENEKLQSDFTKAQEELADLRPKADQLMRDANGWKEDSEEKKSQLEERTHAFETSTDQQRQETLRYIRDYYKKTNDEAYWEVEGLQKKLAIVEEERIALERNFEQAKVENAHLADGVTRLLKRNKKRNADIGKIQEAVIYGEDFPDLSDEDEGSSSSSDSTVSTPTHPIDVDRRRIPIPRCHLPKAFNVREGKISAYKEELQSMREQTLFNASVKPPMSFKNRISVGRNVIMEKVREWKMGKSYPPKRSEWGELRRRSAWERWNGENWAKEFAQGNDVDILKQSGLWNEAWD</sequence>
<evidence type="ECO:0000313" key="2">
    <source>
        <dbReference type="Proteomes" id="UP000293547"/>
    </source>
</evidence>
<evidence type="ECO:0000313" key="1">
    <source>
        <dbReference type="EMBL" id="KAB2101672.1"/>
    </source>
</evidence>
<keyword evidence="2" id="KW-1185">Reference proteome</keyword>
<protein>
    <submittedName>
        <fullName evidence="1">Uncharacterized protein</fullName>
    </submittedName>
</protein>
<comment type="caution">
    <text evidence="1">The sequence shown here is derived from an EMBL/GenBank/DDBJ whole genome shotgun (WGS) entry which is preliminary data.</text>
</comment>
<reference evidence="1 2" key="1">
    <citation type="journal article" date="2019" name="bioRxiv">
        <title>Genomics, evolutionary history and diagnostics of the Alternaria alternata species group including apple and Asian pear pathotypes.</title>
        <authorList>
            <person name="Armitage A.D."/>
            <person name="Cockerton H.M."/>
            <person name="Sreenivasaprasad S."/>
            <person name="Woodhall J.W."/>
            <person name="Lane C.R."/>
            <person name="Harrison R.J."/>
            <person name="Clarkson J.P."/>
        </authorList>
    </citation>
    <scope>NUCLEOTIDE SEQUENCE [LARGE SCALE GENOMIC DNA]</scope>
    <source>
        <strain evidence="1 2">FERA 650</strain>
    </source>
</reference>
<accession>A0ACB6FB36</accession>